<reference evidence="2" key="2">
    <citation type="submission" date="2020-05" db="UniProtKB">
        <authorList>
            <consortium name="EnsemblMetazoa"/>
        </authorList>
    </citation>
    <scope>IDENTIFICATION</scope>
    <source>
        <strain evidence="2">IAEA</strain>
    </source>
</reference>
<dbReference type="AlphaFoldDB" id="A0A1B0B183"/>
<dbReference type="STRING" id="67801.A0A1B0B183"/>
<feature type="region of interest" description="Disordered" evidence="1">
    <location>
        <begin position="124"/>
        <end position="165"/>
    </location>
</feature>
<dbReference type="EMBL" id="JXJN01007029">
    <property type="status" value="NOT_ANNOTATED_CDS"/>
    <property type="molecule type" value="Genomic_DNA"/>
</dbReference>
<dbReference type="VEuPathDB" id="VectorBase:GPPI015490"/>
<sequence length="186" mass="22070">MKTKNMLFKKISTKFILLVSIIQSLVTTFATGTYCSLDSMKMFAMQACEHLFEFDDSHARETRSLFHGHNKHMNSDNFVTSRYRSENRNHICRSIYPPGGYLKVSFKHYQKLTRLDVFPKYKAKQTLQREKKRRHKRDDNSYYNGNNDNNNDNSNNNNNNNNNKNNNNNDSIIYCCYHICDEEFFC</sequence>
<proteinExistence type="predicted"/>
<evidence type="ECO:0000256" key="1">
    <source>
        <dbReference type="SAM" id="MobiDB-lite"/>
    </source>
</evidence>
<keyword evidence="3" id="KW-1185">Reference proteome</keyword>
<organism evidence="2 3">
    <name type="scientific">Glossina palpalis gambiensis</name>
    <dbReference type="NCBI Taxonomy" id="67801"/>
    <lineage>
        <taxon>Eukaryota</taxon>
        <taxon>Metazoa</taxon>
        <taxon>Ecdysozoa</taxon>
        <taxon>Arthropoda</taxon>
        <taxon>Hexapoda</taxon>
        <taxon>Insecta</taxon>
        <taxon>Pterygota</taxon>
        <taxon>Neoptera</taxon>
        <taxon>Endopterygota</taxon>
        <taxon>Diptera</taxon>
        <taxon>Brachycera</taxon>
        <taxon>Muscomorpha</taxon>
        <taxon>Hippoboscoidea</taxon>
        <taxon>Glossinidae</taxon>
        <taxon>Glossina</taxon>
    </lineage>
</organism>
<dbReference type="EnsemblMetazoa" id="GPPI015490-RA">
    <property type="protein sequence ID" value="GPPI015490-PA"/>
    <property type="gene ID" value="GPPI015490"/>
</dbReference>
<evidence type="ECO:0000313" key="3">
    <source>
        <dbReference type="Proteomes" id="UP000092460"/>
    </source>
</evidence>
<accession>A0A1B0B183</accession>
<feature type="compositionally biased region" description="Low complexity" evidence="1">
    <location>
        <begin position="141"/>
        <end position="165"/>
    </location>
</feature>
<name>A0A1B0B183_9MUSC</name>
<dbReference type="Proteomes" id="UP000092460">
    <property type="component" value="Unassembled WGS sequence"/>
</dbReference>
<evidence type="ECO:0000313" key="2">
    <source>
        <dbReference type="EnsemblMetazoa" id="GPPI015490-PA"/>
    </source>
</evidence>
<protein>
    <submittedName>
        <fullName evidence="2">Uncharacterized protein</fullName>
    </submittedName>
</protein>
<reference evidence="3" key="1">
    <citation type="submission" date="2015-01" db="EMBL/GenBank/DDBJ databases">
        <authorList>
            <person name="Aksoy S."/>
            <person name="Warren W."/>
            <person name="Wilson R.K."/>
        </authorList>
    </citation>
    <scope>NUCLEOTIDE SEQUENCE [LARGE SCALE GENOMIC DNA]</scope>
    <source>
        <strain evidence="3">IAEA</strain>
    </source>
</reference>